<evidence type="ECO:0000313" key="3">
    <source>
        <dbReference type="Proteomes" id="UP000289738"/>
    </source>
</evidence>
<protein>
    <submittedName>
        <fullName evidence="2">Uncharacterized protein</fullName>
    </submittedName>
</protein>
<sequence length="120" mass="13779">MEPQLNQGDDEDKVSGSNSKQSYNFQASNVNPKREKYLRYRTRLNAAEYACFSCLGKYLMTMAMAMAVQPTFEHSSDLQNDEKQRIALGENIMRLMRKLDTIQGNKKISGKRAYMLARKA</sequence>
<feature type="compositionally biased region" description="Polar residues" evidence="1">
    <location>
        <begin position="15"/>
        <end position="28"/>
    </location>
</feature>
<proteinExistence type="predicted"/>
<feature type="region of interest" description="Disordered" evidence="1">
    <location>
        <begin position="1"/>
        <end position="28"/>
    </location>
</feature>
<name>A0A445CY27_ARAHY</name>
<reference evidence="2 3" key="1">
    <citation type="submission" date="2019-01" db="EMBL/GenBank/DDBJ databases">
        <title>Sequencing of cultivated peanut Arachis hypogaea provides insights into genome evolution and oil improvement.</title>
        <authorList>
            <person name="Chen X."/>
        </authorList>
    </citation>
    <scope>NUCLEOTIDE SEQUENCE [LARGE SCALE GENOMIC DNA]</scope>
    <source>
        <strain evidence="3">cv. Fuhuasheng</strain>
        <tissue evidence="2">Leaves</tissue>
    </source>
</reference>
<gene>
    <name evidence="2" type="ORF">Ahy_A06g030965</name>
</gene>
<keyword evidence="3" id="KW-1185">Reference proteome</keyword>
<evidence type="ECO:0000256" key="1">
    <source>
        <dbReference type="SAM" id="MobiDB-lite"/>
    </source>
</evidence>
<accession>A0A445CY27</accession>
<comment type="caution">
    <text evidence="2">The sequence shown here is derived from an EMBL/GenBank/DDBJ whole genome shotgun (WGS) entry which is preliminary data.</text>
</comment>
<organism evidence="2 3">
    <name type="scientific">Arachis hypogaea</name>
    <name type="common">Peanut</name>
    <dbReference type="NCBI Taxonomy" id="3818"/>
    <lineage>
        <taxon>Eukaryota</taxon>
        <taxon>Viridiplantae</taxon>
        <taxon>Streptophyta</taxon>
        <taxon>Embryophyta</taxon>
        <taxon>Tracheophyta</taxon>
        <taxon>Spermatophyta</taxon>
        <taxon>Magnoliopsida</taxon>
        <taxon>eudicotyledons</taxon>
        <taxon>Gunneridae</taxon>
        <taxon>Pentapetalae</taxon>
        <taxon>rosids</taxon>
        <taxon>fabids</taxon>
        <taxon>Fabales</taxon>
        <taxon>Fabaceae</taxon>
        <taxon>Papilionoideae</taxon>
        <taxon>50 kb inversion clade</taxon>
        <taxon>dalbergioids sensu lato</taxon>
        <taxon>Dalbergieae</taxon>
        <taxon>Pterocarpus clade</taxon>
        <taxon>Arachis</taxon>
    </lineage>
</organism>
<dbReference type="EMBL" id="SDMP01000006">
    <property type="protein sequence ID" value="RYR55791.1"/>
    <property type="molecule type" value="Genomic_DNA"/>
</dbReference>
<dbReference type="AlphaFoldDB" id="A0A445CY27"/>
<dbReference type="Proteomes" id="UP000289738">
    <property type="component" value="Chromosome A06"/>
</dbReference>
<evidence type="ECO:0000313" key="2">
    <source>
        <dbReference type="EMBL" id="RYR55791.1"/>
    </source>
</evidence>